<proteinExistence type="predicted"/>
<keyword evidence="2" id="KW-1185">Reference proteome</keyword>
<sequence>MFLVTAHAQKPKEMAIQEIVLQDTFLVKQIIQLIEEQKNVQDGPFQKGLGYVRVTAEQVSRGDTLLIYNLNTEFSSLDGQRAKFPNYYATVANRLVFVYVPLLDMLGTSVYSSKSKDTLKAKLEPFLPKAETLIWKNEKGKVVHVDEKFRSGELMQMHGGKTIYMLKEKPPVVVRNIY</sequence>
<accession>A0ABQ1W8Y1</accession>
<name>A0ABQ1W8Y1_9BACT</name>
<protein>
    <submittedName>
        <fullName evidence="1">Uncharacterized protein</fullName>
    </submittedName>
</protein>
<organism evidence="1 2">
    <name type="scientific">Pontibacter amylolyticus</name>
    <dbReference type="NCBI Taxonomy" id="1424080"/>
    <lineage>
        <taxon>Bacteria</taxon>
        <taxon>Pseudomonadati</taxon>
        <taxon>Bacteroidota</taxon>
        <taxon>Cytophagia</taxon>
        <taxon>Cytophagales</taxon>
        <taxon>Hymenobacteraceae</taxon>
        <taxon>Pontibacter</taxon>
    </lineage>
</organism>
<dbReference type="Proteomes" id="UP000634043">
    <property type="component" value="Unassembled WGS sequence"/>
</dbReference>
<gene>
    <name evidence="1" type="ORF">GCM10011323_24960</name>
</gene>
<evidence type="ECO:0000313" key="1">
    <source>
        <dbReference type="EMBL" id="GGG19846.1"/>
    </source>
</evidence>
<evidence type="ECO:0000313" key="2">
    <source>
        <dbReference type="Proteomes" id="UP000634043"/>
    </source>
</evidence>
<reference evidence="2" key="1">
    <citation type="journal article" date="2019" name="Int. J. Syst. Evol. Microbiol.">
        <title>The Global Catalogue of Microorganisms (GCM) 10K type strain sequencing project: providing services to taxonomists for standard genome sequencing and annotation.</title>
        <authorList>
            <consortium name="The Broad Institute Genomics Platform"/>
            <consortium name="The Broad Institute Genome Sequencing Center for Infectious Disease"/>
            <person name="Wu L."/>
            <person name="Ma J."/>
        </authorList>
    </citation>
    <scope>NUCLEOTIDE SEQUENCE [LARGE SCALE GENOMIC DNA]</scope>
    <source>
        <strain evidence="2">CGMCC 1.12749</strain>
    </source>
</reference>
<comment type="caution">
    <text evidence="1">The sequence shown here is derived from an EMBL/GenBank/DDBJ whole genome shotgun (WGS) entry which is preliminary data.</text>
</comment>
<dbReference type="EMBL" id="BMFP01000004">
    <property type="protein sequence ID" value="GGG19846.1"/>
    <property type="molecule type" value="Genomic_DNA"/>
</dbReference>